<dbReference type="AlphaFoldDB" id="A0AAV4UES6"/>
<feature type="compositionally biased region" description="Polar residues" evidence="1">
    <location>
        <begin position="68"/>
        <end position="84"/>
    </location>
</feature>
<gene>
    <name evidence="2" type="ORF">CEXT_772741</name>
</gene>
<dbReference type="EMBL" id="BPLR01012751">
    <property type="protein sequence ID" value="GIY56282.1"/>
    <property type="molecule type" value="Genomic_DNA"/>
</dbReference>
<comment type="caution">
    <text evidence="2">The sequence shown here is derived from an EMBL/GenBank/DDBJ whole genome shotgun (WGS) entry which is preliminary data.</text>
</comment>
<proteinExistence type="predicted"/>
<sequence>MPQTGDVTPLKRSGNNFRPPASIGLDRKHQCMTCISRPSKYLSDNKEEKTKTFALSRVPQTGAAPPTRSRNNSRSTCIDSTRQEGSPLMPVAQQHTPWHTGGTFY</sequence>
<feature type="region of interest" description="Disordered" evidence="1">
    <location>
        <begin position="55"/>
        <end position="105"/>
    </location>
</feature>
<keyword evidence="3" id="KW-1185">Reference proteome</keyword>
<organism evidence="2 3">
    <name type="scientific">Caerostris extrusa</name>
    <name type="common">Bark spider</name>
    <name type="synonym">Caerostris bankana</name>
    <dbReference type="NCBI Taxonomy" id="172846"/>
    <lineage>
        <taxon>Eukaryota</taxon>
        <taxon>Metazoa</taxon>
        <taxon>Ecdysozoa</taxon>
        <taxon>Arthropoda</taxon>
        <taxon>Chelicerata</taxon>
        <taxon>Arachnida</taxon>
        <taxon>Araneae</taxon>
        <taxon>Araneomorphae</taxon>
        <taxon>Entelegynae</taxon>
        <taxon>Araneoidea</taxon>
        <taxon>Araneidae</taxon>
        <taxon>Caerostris</taxon>
    </lineage>
</organism>
<evidence type="ECO:0000313" key="2">
    <source>
        <dbReference type="EMBL" id="GIY56282.1"/>
    </source>
</evidence>
<protein>
    <submittedName>
        <fullName evidence="2">Uncharacterized protein</fullName>
    </submittedName>
</protein>
<name>A0AAV4UES6_CAEEX</name>
<accession>A0AAV4UES6</accession>
<reference evidence="2 3" key="1">
    <citation type="submission" date="2021-06" db="EMBL/GenBank/DDBJ databases">
        <title>Caerostris extrusa draft genome.</title>
        <authorList>
            <person name="Kono N."/>
            <person name="Arakawa K."/>
        </authorList>
    </citation>
    <scope>NUCLEOTIDE SEQUENCE [LARGE SCALE GENOMIC DNA]</scope>
</reference>
<evidence type="ECO:0000313" key="3">
    <source>
        <dbReference type="Proteomes" id="UP001054945"/>
    </source>
</evidence>
<feature type="region of interest" description="Disordered" evidence="1">
    <location>
        <begin position="1"/>
        <end position="24"/>
    </location>
</feature>
<evidence type="ECO:0000256" key="1">
    <source>
        <dbReference type="SAM" id="MobiDB-lite"/>
    </source>
</evidence>
<dbReference type="Proteomes" id="UP001054945">
    <property type="component" value="Unassembled WGS sequence"/>
</dbReference>